<evidence type="ECO:0000256" key="2">
    <source>
        <dbReference type="ARBA" id="ARBA00023125"/>
    </source>
</evidence>
<feature type="domain" description="IclR-ED" evidence="6">
    <location>
        <begin position="92"/>
        <end position="272"/>
    </location>
</feature>
<keyword evidence="8" id="KW-1185">Reference proteome</keyword>
<sequence>MHNDDDEDAPSTRRLSRESGRFVRSTPGSRSLARGLQLLRTFRNGTAALTNAELADRTGLARPTVSRLTRTLVENGFLHYDIAQQTYRLTAVAMSLGLVFRQQVPLLDMAPAMLAEVAQAERVNAGLAVADVTDMVVVAFERGSPTRVGRVVEPGMRLPFGTTSAGWAWLGGLPADERERQFALLAARHGSAWDDMRVEAEAAVHAVAMHGFCIVHRKDSPVGMSAPVHSRQLPGCVVSFAIPLATEPLDVLAARHGPALLRLAALLEHAGA</sequence>
<dbReference type="EMBL" id="CAJPVI010000057">
    <property type="protein sequence ID" value="CAG2159297.1"/>
    <property type="molecule type" value="Genomic_DNA"/>
</dbReference>
<gene>
    <name evidence="7" type="primary">tsaQ1_17</name>
    <name evidence="7" type="ORF">LMG26411_06592</name>
</gene>
<evidence type="ECO:0000256" key="1">
    <source>
        <dbReference type="ARBA" id="ARBA00023015"/>
    </source>
</evidence>
<evidence type="ECO:0000259" key="5">
    <source>
        <dbReference type="PROSITE" id="PS51077"/>
    </source>
</evidence>
<evidence type="ECO:0000256" key="4">
    <source>
        <dbReference type="SAM" id="MobiDB-lite"/>
    </source>
</evidence>
<dbReference type="SMART" id="SM00346">
    <property type="entry name" value="HTH_ICLR"/>
    <property type="match status" value="1"/>
</dbReference>
<dbReference type="InterPro" id="IPR014757">
    <property type="entry name" value="Tscrpt_reg_IclR_C"/>
</dbReference>
<dbReference type="SUPFAM" id="SSF46785">
    <property type="entry name" value="Winged helix' DNA-binding domain"/>
    <property type="match status" value="1"/>
</dbReference>
<dbReference type="PANTHER" id="PTHR30136">
    <property type="entry name" value="HELIX-TURN-HELIX TRANSCRIPTIONAL REGULATOR, ICLR FAMILY"/>
    <property type="match status" value="1"/>
</dbReference>
<keyword evidence="2" id="KW-0238">DNA-binding</keyword>
<proteinExistence type="predicted"/>
<dbReference type="InterPro" id="IPR050707">
    <property type="entry name" value="HTH_MetabolicPath_Reg"/>
</dbReference>
<dbReference type="SUPFAM" id="SSF55781">
    <property type="entry name" value="GAF domain-like"/>
    <property type="match status" value="1"/>
</dbReference>
<protein>
    <submittedName>
        <fullName evidence="7">HTH-type transcriptional regulator TsaQ1/TsaQ2</fullName>
    </submittedName>
</protein>
<dbReference type="PROSITE" id="PS51077">
    <property type="entry name" value="HTH_ICLR"/>
    <property type="match status" value="1"/>
</dbReference>
<dbReference type="Gene3D" id="1.10.10.10">
    <property type="entry name" value="Winged helix-like DNA-binding domain superfamily/Winged helix DNA-binding domain"/>
    <property type="match status" value="1"/>
</dbReference>
<organism evidence="7 8">
    <name type="scientific">Cupriavidus numazuensis</name>
    <dbReference type="NCBI Taxonomy" id="221992"/>
    <lineage>
        <taxon>Bacteria</taxon>
        <taxon>Pseudomonadati</taxon>
        <taxon>Pseudomonadota</taxon>
        <taxon>Betaproteobacteria</taxon>
        <taxon>Burkholderiales</taxon>
        <taxon>Burkholderiaceae</taxon>
        <taxon>Cupriavidus</taxon>
    </lineage>
</organism>
<comment type="caution">
    <text evidence="7">The sequence shown here is derived from an EMBL/GenBank/DDBJ whole genome shotgun (WGS) entry which is preliminary data.</text>
</comment>
<dbReference type="InterPro" id="IPR005471">
    <property type="entry name" value="Tscrpt_reg_IclR_N"/>
</dbReference>
<dbReference type="PROSITE" id="PS51078">
    <property type="entry name" value="ICLR_ED"/>
    <property type="match status" value="1"/>
</dbReference>
<dbReference type="PANTHER" id="PTHR30136:SF33">
    <property type="entry name" value="TRANSCRIPTIONAL REGULATORY PROTEIN"/>
    <property type="match status" value="1"/>
</dbReference>
<feature type="region of interest" description="Disordered" evidence="4">
    <location>
        <begin position="1"/>
        <end position="28"/>
    </location>
</feature>
<dbReference type="InterPro" id="IPR036390">
    <property type="entry name" value="WH_DNA-bd_sf"/>
</dbReference>
<dbReference type="Proteomes" id="UP000672657">
    <property type="component" value="Unassembled WGS sequence"/>
</dbReference>
<evidence type="ECO:0000256" key="3">
    <source>
        <dbReference type="ARBA" id="ARBA00023163"/>
    </source>
</evidence>
<feature type="domain" description="HTH iclR-type" evidence="5">
    <location>
        <begin position="29"/>
        <end position="91"/>
    </location>
</feature>
<dbReference type="InterPro" id="IPR029016">
    <property type="entry name" value="GAF-like_dom_sf"/>
</dbReference>
<name>A0ABM8TSS6_9BURK</name>
<dbReference type="RefSeq" id="WP_211957414.1">
    <property type="nucleotide sequence ID" value="NZ_CAJPVI010000057.1"/>
</dbReference>
<dbReference type="Pfam" id="PF09339">
    <property type="entry name" value="HTH_IclR"/>
    <property type="match status" value="1"/>
</dbReference>
<keyword evidence="3" id="KW-0804">Transcription</keyword>
<dbReference type="Gene3D" id="3.30.450.40">
    <property type="match status" value="1"/>
</dbReference>
<dbReference type="InterPro" id="IPR036388">
    <property type="entry name" value="WH-like_DNA-bd_sf"/>
</dbReference>
<keyword evidence="1" id="KW-0805">Transcription regulation</keyword>
<evidence type="ECO:0000259" key="6">
    <source>
        <dbReference type="PROSITE" id="PS51078"/>
    </source>
</evidence>
<evidence type="ECO:0000313" key="7">
    <source>
        <dbReference type="EMBL" id="CAG2159297.1"/>
    </source>
</evidence>
<reference evidence="7 8" key="1">
    <citation type="submission" date="2021-03" db="EMBL/GenBank/DDBJ databases">
        <authorList>
            <person name="Peeters C."/>
        </authorList>
    </citation>
    <scope>NUCLEOTIDE SEQUENCE [LARGE SCALE GENOMIC DNA]</scope>
    <source>
        <strain evidence="7 8">LMG 26411</strain>
    </source>
</reference>
<accession>A0ABM8TSS6</accession>
<evidence type="ECO:0000313" key="8">
    <source>
        <dbReference type="Proteomes" id="UP000672657"/>
    </source>
</evidence>